<name>A0A7S3FZ29_9SPIT</name>
<proteinExistence type="predicted"/>
<protein>
    <recommendedName>
        <fullName evidence="3">Response regulatory domain-containing protein</fullName>
    </recommendedName>
</protein>
<dbReference type="EMBL" id="HBIA01012819">
    <property type="protein sequence ID" value="CAE0234690.1"/>
    <property type="molecule type" value="Transcribed_RNA"/>
</dbReference>
<accession>A0A7S3FZ29</accession>
<dbReference type="CDD" id="cd17546">
    <property type="entry name" value="REC_hyHK_CKI1_RcsC-like"/>
    <property type="match status" value="1"/>
</dbReference>
<dbReference type="PANTHER" id="PTHR43719:SF28">
    <property type="entry name" value="PEROXIDE STRESS-ACTIVATED HISTIDINE KINASE MAK1-RELATED"/>
    <property type="match status" value="1"/>
</dbReference>
<dbReference type="SUPFAM" id="SSF52172">
    <property type="entry name" value="CheY-like"/>
    <property type="match status" value="1"/>
</dbReference>
<dbReference type="PROSITE" id="PS50110">
    <property type="entry name" value="RESPONSE_REGULATORY"/>
    <property type="match status" value="1"/>
</dbReference>
<evidence type="ECO:0000256" key="1">
    <source>
        <dbReference type="ARBA" id="ARBA00022553"/>
    </source>
</evidence>
<dbReference type="GO" id="GO:0000160">
    <property type="term" value="P:phosphorelay signal transduction system"/>
    <property type="evidence" value="ECO:0007669"/>
    <property type="project" value="InterPro"/>
</dbReference>
<organism evidence="4">
    <name type="scientific">Strombidium rassoulzadegani</name>
    <dbReference type="NCBI Taxonomy" id="1082188"/>
    <lineage>
        <taxon>Eukaryota</taxon>
        <taxon>Sar</taxon>
        <taxon>Alveolata</taxon>
        <taxon>Ciliophora</taxon>
        <taxon>Intramacronucleata</taxon>
        <taxon>Spirotrichea</taxon>
        <taxon>Oligotrichia</taxon>
        <taxon>Strombidiidae</taxon>
        <taxon>Strombidium</taxon>
    </lineage>
</organism>
<sequence length="191" mass="20825">MGGNGCGCQPRMLIVDDTAFNLMALQQVLKSMFKIEAETATDGSEAIEMFERALARECGCRLRAYSMVFMDIQMPEVDGVTATKAIARLVRESEGEEAAPKVRGVGPIGAGTNAAKLRVLQDYEDLGEMVHIVALTAFSSLETMEECRAVGMKELLGKPLDAKLLKEAVFHHFYRHPRGEAEAMAKAKAAK</sequence>
<dbReference type="AlphaFoldDB" id="A0A7S3FZ29"/>
<dbReference type="InterPro" id="IPR011006">
    <property type="entry name" value="CheY-like_superfamily"/>
</dbReference>
<reference evidence="4" key="1">
    <citation type="submission" date="2021-01" db="EMBL/GenBank/DDBJ databases">
        <authorList>
            <person name="Corre E."/>
            <person name="Pelletier E."/>
            <person name="Niang G."/>
            <person name="Scheremetjew M."/>
            <person name="Finn R."/>
            <person name="Kale V."/>
            <person name="Holt S."/>
            <person name="Cochrane G."/>
            <person name="Meng A."/>
            <person name="Brown T."/>
            <person name="Cohen L."/>
        </authorList>
    </citation>
    <scope>NUCLEOTIDE SEQUENCE</scope>
    <source>
        <strain evidence="4">Ras09</strain>
    </source>
</reference>
<dbReference type="InterPro" id="IPR001789">
    <property type="entry name" value="Sig_transdc_resp-reg_receiver"/>
</dbReference>
<dbReference type="InterPro" id="IPR050956">
    <property type="entry name" value="2C_system_His_kinase"/>
</dbReference>
<evidence type="ECO:0000256" key="2">
    <source>
        <dbReference type="PROSITE-ProRule" id="PRU00169"/>
    </source>
</evidence>
<dbReference type="Pfam" id="PF00072">
    <property type="entry name" value="Response_reg"/>
    <property type="match status" value="1"/>
</dbReference>
<evidence type="ECO:0000313" key="4">
    <source>
        <dbReference type="EMBL" id="CAE0234690.1"/>
    </source>
</evidence>
<keyword evidence="1 2" id="KW-0597">Phosphoprotein</keyword>
<gene>
    <name evidence="4" type="ORF">SRAS04492_LOCUS6496</name>
</gene>
<dbReference type="SMART" id="SM00448">
    <property type="entry name" value="REC"/>
    <property type="match status" value="1"/>
</dbReference>
<feature type="modified residue" description="4-aspartylphosphate" evidence="2">
    <location>
        <position position="71"/>
    </location>
</feature>
<dbReference type="Gene3D" id="3.40.50.2300">
    <property type="match status" value="1"/>
</dbReference>
<evidence type="ECO:0000259" key="3">
    <source>
        <dbReference type="PROSITE" id="PS50110"/>
    </source>
</evidence>
<dbReference type="PANTHER" id="PTHR43719">
    <property type="entry name" value="TWO-COMPONENT HISTIDINE KINASE"/>
    <property type="match status" value="1"/>
</dbReference>
<feature type="domain" description="Response regulatory" evidence="3">
    <location>
        <begin position="11"/>
        <end position="173"/>
    </location>
</feature>